<dbReference type="PROSITE" id="PS51257">
    <property type="entry name" value="PROKAR_LIPOPROTEIN"/>
    <property type="match status" value="1"/>
</dbReference>
<evidence type="ECO:0000256" key="2">
    <source>
        <dbReference type="SAM" id="SignalP"/>
    </source>
</evidence>
<feature type="region of interest" description="Disordered" evidence="1">
    <location>
        <begin position="27"/>
        <end position="46"/>
    </location>
</feature>
<sequence length="194" mass="22225">MKNYRLFTLIMGLTFLLLAGCTEAQQEEARDQGTDEALHRNEMDDYNDRPMEGQVGYVRYEKDQLDQDAEQNQNFKVNKEKVADMISRMILKYEEFEDVATLVTDEEVLVAYQAPDGQDRELSADMVKKTAYSLVPSFYHVYISDNPSAFGDIQSLSNSTVYDDQYNEVIDNIIQKMKEAPQGKDEPSENTDAS</sequence>
<dbReference type="Pfam" id="PF09580">
    <property type="entry name" value="Spore_YhcN_YlaJ"/>
    <property type="match status" value="1"/>
</dbReference>
<dbReference type="InterPro" id="IPR019076">
    <property type="entry name" value="Spore_lipoprot_YhcN/YlaJ-like"/>
</dbReference>
<protein>
    <submittedName>
        <fullName evidence="3">YhcN/YlaJ family sporulation lipoprotein</fullName>
    </submittedName>
</protein>
<dbReference type="EMBL" id="CP121671">
    <property type="protein sequence ID" value="WFT73595.1"/>
    <property type="molecule type" value="Genomic_DNA"/>
</dbReference>
<keyword evidence="4" id="KW-1185">Reference proteome</keyword>
<evidence type="ECO:0000313" key="4">
    <source>
        <dbReference type="Proteomes" id="UP001221597"/>
    </source>
</evidence>
<keyword evidence="3" id="KW-0449">Lipoprotein</keyword>
<evidence type="ECO:0000256" key="1">
    <source>
        <dbReference type="SAM" id="MobiDB-lite"/>
    </source>
</evidence>
<dbReference type="RefSeq" id="WP_283075603.1">
    <property type="nucleotide sequence ID" value="NZ_CP121671.1"/>
</dbReference>
<feature type="signal peptide" evidence="2">
    <location>
        <begin position="1"/>
        <end position="24"/>
    </location>
</feature>
<gene>
    <name evidence="3" type="ORF">P9989_14585</name>
</gene>
<evidence type="ECO:0000313" key="3">
    <source>
        <dbReference type="EMBL" id="WFT73595.1"/>
    </source>
</evidence>
<organism evidence="3 4">
    <name type="scientific">Halobacillus naozhouensis</name>
    <dbReference type="NCBI Taxonomy" id="554880"/>
    <lineage>
        <taxon>Bacteria</taxon>
        <taxon>Bacillati</taxon>
        <taxon>Bacillota</taxon>
        <taxon>Bacilli</taxon>
        <taxon>Bacillales</taxon>
        <taxon>Bacillaceae</taxon>
        <taxon>Halobacillus</taxon>
    </lineage>
</organism>
<dbReference type="Proteomes" id="UP001221597">
    <property type="component" value="Chromosome"/>
</dbReference>
<accession>A0ABY8IYH4</accession>
<proteinExistence type="predicted"/>
<keyword evidence="2" id="KW-0732">Signal</keyword>
<reference evidence="3 4" key="1">
    <citation type="submission" date="2023-04" db="EMBL/GenBank/DDBJ databases">
        <title>Genome sequence of Halobacillus naozhouensis KACC 21980.</title>
        <authorList>
            <person name="Kim S."/>
            <person name="Heo J."/>
            <person name="Kwon S.-W."/>
        </authorList>
    </citation>
    <scope>NUCLEOTIDE SEQUENCE [LARGE SCALE GENOMIC DNA]</scope>
    <source>
        <strain evidence="3 4">KCTC 13234</strain>
    </source>
</reference>
<feature type="chain" id="PRO_5047155773" evidence="2">
    <location>
        <begin position="25"/>
        <end position="194"/>
    </location>
</feature>
<name>A0ABY8IYH4_9BACI</name>